<evidence type="ECO:0000256" key="2">
    <source>
        <dbReference type="ARBA" id="ARBA00022801"/>
    </source>
</evidence>
<sequence length="529" mass="60918">MLRMLKIRKTGCFILFLSVFLNLLCSHGVFSHGTSKNYFILPIKTKMVKNEEEYKTTFFYYPVGNTGIYDFSIQVEHISSGAYYREALEMRIIDQQGMECVLSRPFLFDGHIHKVRYELNNGGQYRLIIQFGAGDKQRTVEFPFEVQEKRIEDLCPWCGMLVTDSKTAYFLRLNTGEEKKACCIHCAISFRNKFRDELISLETLDYFTAERVNAQKVWFVKNSTITLENSMPPYILAFASEKSARDFQEIHMGETVMYAGLEKEILAEEDTNHISSENAELSLLKEMISVIRENYYREMQESELLKLSAEEVMASLDKDSTLKKIQPSSLDFIRGFERDETISDARVIRDAIGYVKIAYFGRRTKEDFVKALKRMKESNLRGLIIDLRNNPGGNLKEATHIMQYFIPNGKLLASFQSKDRHERYFSQTDEKWSYPLVVLINNTTASSAEIFAATLRYYEKATLVGKKSYGKGTIQKTFPLNHDHSLILTIGKSYAADGATVKDSGIQPDYVVEGEIEQIKFAIKLLEQR</sequence>
<dbReference type="InterPro" id="IPR005151">
    <property type="entry name" value="Tail-specific_protease"/>
</dbReference>
<evidence type="ECO:0000256" key="1">
    <source>
        <dbReference type="ARBA" id="ARBA00022670"/>
    </source>
</evidence>
<keyword evidence="3" id="KW-0720">Serine protease</keyword>
<name>A0A1V4AR81_9BACT</name>
<comment type="caution">
    <text evidence="5">The sequence shown here is derived from an EMBL/GenBank/DDBJ whole genome shotgun (WGS) entry which is preliminary data.</text>
</comment>
<dbReference type="GO" id="GO:0030288">
    <property type="term" value="C:outer membrane-bounded periplasmic space"/>
    <property type="evidence" value="ECO:0007669"/>
    <property type="project" value="TreeGrafter"/>
</dbReference>
<dbReference type="InterPro" id="IPR029045">
    <property type="entry name" value="ClpP/crotonase-like_dom_sf"/>
</dbReference>
<accession>A0A1V4AR81</accession>
<dbReference type="Gene3D" id="3.90.226.10">
    <property type="entry name" value="2-enoyl-CoA Hydratase, Chain A, domain 1"/>
    <property type="match status" value="1"/>
</dbReference>
<proteinExistence type="predicted"/>
<feature type="domain" description="Tail specific protease" evidence="4">
    <location>
        <begin position="315"/>
        <end position="513"/>
    </location>
</feature>
<dbReference type="GO" id="GO:0007165">
    <property type="term" value="P:signal transduction"/>
    <property type="evidence" value="ECO:0007669"/>
    <property type="project" value="TreeGrafter"/>
</dbReference>
<dbReference type="STRING" id="1004156.AYP45_13910"/>
<dbReference type="GO" id="GO:0006508">
    <property type="term" value="P:proteolysis"/>
    <property type="evidence" value="ECO:0007669"/>
    <property type="project" value="UniProtKB-KW"/>
</dbReference>
<dbReference type="Proteomes" id="UP000189681">
    <property type="component" value="Unassembled WGS sequence"/>
</dbReference>
<keyword evidence="1" id="KW-0645">Protease</keyword>
<keyword evidence="2" id="KW-0378">Hydrolase</keyword>
<dbReference type="AlphaFoldDB" id="A0A1V4AR81"/>
<dbReference type="InterPro" id="IPR004447">
    <property type="entry name" value="Peptidase_S41A"/>
</dbReference>
<dbReference type="PANTHER" id="PTHR32060:SF30">
    <property type="entry name" value="CARBOXY-TERMINAL PROCESSING PROTEASE CTPA"/>
    <property type="match status" value="1"/>
</dbReference>
<dbReference type="EMBL" id="AYTS01000129">
    <property type="protein sequence ID" value="OOP55601.1"/>
    <property type="molecule type" value="Genomic_DNA"/>
</dbReference>
<organism evidence="5 6">
    <name type="scientific">Candidatus Brocadia carolinensis</name>
    <dbReference type="NCBI Taxonomy" id="1004156"/>
    <lineage>
        <taxon>Bacteria</taxon>
        <taxon>Pseudomonadati</taxon>
        <taxon>Planctomycetota</taxon>
        <taxon>Candidatus Brocadiia</taxon>
        <taxon>Candidatus Brocadiales</taxon>
        <taxon>Candidatus Brocadiaceae</taxon>
        <taxon>Candidatus Brocadia</taxon>
    </lineage>
</organism>
<dbReference type="SUPFAM" id="SSF52096">
    <property type="entry name" value="ClpP/crotonase"/>
    <property type="match status" value="1"/>
</dbReference>
<dbReference type="Pfam" id="PF03572">
    <property type="entry name" value="Peptidase_S41"/>
    <property type="match status" value="1"/>
</dbReference>
<protein>
    <recommendedName>
        <fullName evidence="4">Tail specific protease domain-containing protein</fullName>
    </recommendedName>
</protein>
<dbReference type="CDD" id="cd07560">
    <property type="entry name" value="Peptidase_S41_CPP"/>
    <property type="match status" value="1"/>
</dbReference>
<dbReference type="PANTHER" id="PTHR32060">
    <property type="entry name" value="TAIL-SPECIFIC PROTEASE"/>
    <property type="match status" value="1"/>
</dbReference>
<evidence type="ECO:0000313" key="6">
    <source>
        <dbReference type="Proteomes" id="UP000189681"/>
    </source>
</evidence>
<dbReference type="SMART" id="SM00245">
    <property type="entry name" value="TSPc"/>
    <property type="match status" value="1"/>
</dbReference>
<dbReference type="GO" id="GO:0004175">
    <property type="term" value="F:endopeptidase activity"/>
    <property type="evidence" value="ECO:0007669"/>
    <property type="project" value="TreeGrafter"/>
</dbReference>
<evidence type="ECO:0000256" key="3">
    <source>
        <dbReference type="ARBA" id="ARBA00022825"/>
    </source>
</evidence>
<evidence type="ECO:0000259" key="4">
    <source>
        <dbReference type="SMART" id="SM00245"/>
    </source>
</evidence>
<dbReference type="GO" id="GO:0008236">
    <property type="term" value="F:serine-type peptidase activity"/>
    <property type="evidence" value="ECO:0007669"/>
    <property type="project" value="UniProtKB-KW"/>
</dbReference>
<reference evidence="5 6" key="1">
    <citation type="journal article" date="2017" name="Water Res.">
        <title>Discovery and metagenomic analysis of an anammox bacterial enrichment related to Candidatus "Brocadia caroliniensis" in a full-scale glycerol-fed nitritation-denitritation separate centrate treatment process.</title>
        <authorList>
            <person name="Park H."/>
            <person name="Brotto A.C."/>
            <person name="van Loosdrecht M.C."/>
            <person name="Chandran K."/>
        </authorList>
    </citation>
    <scope>NUCLEOTIDE SEQUENCE [LARGE SCALE GENOMIC DNA]</scope>
    <source>
        <strain evidence="5">26THWARD</strain>
    </source>
</reference>
<evidence type="ECO:0000313" key="5">
    <source>
        <dbReference type="EMBL" id="OOP55601.1"/>
    </source>
</evidence>
<gene>
    <name evidence="5" type="ORF">AYP45_13910</name>
</gene>
<dbReference type="SUPFAM" id="SSF160387">
    <property type="entry name" value="NosL/MerB-like"/>
    <property type="match status" value="1"/>
</dbReference>